<accession>F5NTB1</accession>
<gene>
    <name evidence="1" type="ORF">SFK227_1358</name>
</gene>
<comment type="caution">
    <text evidence="1">The sequence shown here is derived from an EMBL/GenBank/DDBJ whole genome shotgun (WGS) entry which is preliminary data.</text>
</comment>
<dbReference type="AlphaFoldDB" id="F5NTB1"/>
<evidence type="ECO:0000313" key="2">
    <source>
        <dbReference type="Proteomes" id="UP000004520"/>
    </source>
</evidence>
<protein>
    <submittedName>
        <fullName evidence="1">Uncharacterized protein</fullName>
    </submittedName>
</protein>
<evidence type="ECO:0000313" key="1">
    <source>
        <dbReference type="EMBL" id="EGK39151.1"/>
    </source>
</evidence>
<proteinExistence type="predicted"/>
<reference evidence="1 2" key="1">
    <citation type="submission" date="2011-04" db="EMBL/GenBank/DDBJ databases">
        <authorList>
            <person name="Rasko D."/>
            <person name="Redman J."/>
            <person name="Daugherty S.C."/>
            <person name="Tallon L."/>
            <person name="Sadzewicz L."/>
            <person name="Jones K."/>
            <person name="Santana-Cruz I."/>
            <person name="Liu X."/>
        </authorList>
    </citation>
    <scope>NUCLEOTIDE SEQUENCE [LARGE SCALE GENOMIC DNA]</scope>
    <source>
        <strain evidence="1 2">K-227</strain>
    </source>
</reference>
<organism evidence="1 2">
    <name type="scientific">Shigella flexneri K-227</name>
    <dbReference type="NCBI Taxonomy" id="766147"/>
    <lineage>
        <taxon>Bacteria</taxon>
        <taxon>Pseudomonadati</taxon>
        <taxon>Pseudomonadota</taxon>
        <taxon>Gammaproteobacteria</taxon>
        <taxon>Enterobacterales</taxon>
        <taxon>Enterobacteriaceae</taxon>
        <taxon>Shigella</taxon>
    </lineage>
</organism>
<dbReference type="Proteomes" id="UP000004520">
    <property type="component" value="Unassembled WGS sequence"/>
</dbReference>
<dbReference type="EMBL" id="AFGY01000011">
    <property type="protein sequence ID" value="EGK39151.1"/>
    <property type="molecule type" value="Genomic_DNA"/>
</dbReference>
<sequence length="63" mass="7590">MIVSFQRLFRRDISLLTLGKCHLSSHKYTGRKQRRTPEIEVRQRHVQTPLMRTSSPHLTIRYK</sequence>
<name>F5NTB1_SHIFL</name>